<reference evidence="7" key="1">
    <citation type="submission" date="2021-10" db="EMBL/GenBank/DDBJ databases">
        <title>De novo Genome Assembly of Clathrus columnatus (Basidiomycota, Fungi) Using Illumina and Nanopore Sequence Data.</title>
        <authorList>
            <person name="Ogiso-Tanaka E."/>
            <person name="Itagaki H."/>
            <person name="Hosoya T."/>
            <person name="Hosaka K."/>
        </authorList>
    </citation>
    <scope>NUCLEOTIDE SEQUENCE</scope>
    <source>
        <strain evidence="7">MO-923</strain>
    </source>
</reference>
<dbReference type="InterPro" id="IPR011009">
    <property type="entry name" value="Kinase-like_dom_sf"/>
</dbReference>
<evidence type="ECO:0000256" key="3">
    <source>
        <dbReference type="ARBA" id="ARBA00022777"/>
    </source>
</evidence>
<dbReference type="Proteomes" id="UP001050691">
    <property type="component" value="Unassembled WGS sequence"/>
</dbReference>
<dbReference type="CDD" id="cd00180">
    <property type="entry name" value="PKc"/>
    <property type="match status" value="1"/>
</dbReference>
<dbReference type="EMBL" id="BPWL01000007">
    <property type="protein sequence ID" value="GJJ12123.1"/>
    <property type="molecule type" value="Genomic_DNA"/>
</dbReference>
<keyword evidence="3" id="KW-0418">Kinase</keyword>
<keyword evidence="1" id="KW-0808">Transferase</keyword>
<evidence type="ECO:0000313" key="8">
    <source>
        <dbReference type="Proteomes" id="UP001050691"/>
    </source>
</evidence>
<dbReference type="AlphaFoldDB" id="A0AAV5AF15"/>
<dbReference type="SUPFAM" id="SSF56112">
    <property type="entry name" value="Protein kinase-like (PK-like)"/>
    <property type="match status" value="1"/>
</dbReference>
<evidence type="ECO:0000313" key="7">
    <source>
        <dbReference type="EMBL" id="GJJ12123.1"/>
    </source>
</evidence>
<name>A0AAV5AF15_9AGAM</name>
<organism evidence="7 8">
    <name type="scientific">Clathrus columnatus</name>
    <dbReference type="NCBI Taxonomy" id="1419009"/>
    <lineage>
        <taxon>Eukaryota</taxon>
        <taxon>Fungi</taxon>
        <taxon>Dikarya</taxon>
        <taxon>Basidiomycota</taxon>
        <taxon>Agaricomycotina</taxon>
        <taxon>Agaricomycetes</taxon>
        <taxon>Phallomycetidae</taxon>
        <taxon>Phallales</taxon>
        <taxon>Clathraceae</taxon>
        <taxon>Clathrus</taxon>
    </lineage>
</organism>
<gene>
    <name evidence="7" type="ORF">Clacol_006364</name>
</gene>
<dbReference type="PANTHER" id="PTHR43289">
    <property type="entry name" value="MITOGEN-ACTIVATED PROTEIN KINASE KINASE KINASE 20-RELATED"/>
    <property type="match status" value="1"/>
</dbReference>
<sequence>MASPEFWSGYPHPSEPEDNLCKDRGLPDGLFRGSRRRDGKKVVIKAVHIDSRELDVIRYLSSPLLSTHPANHTIHIVELREESRAFIIQDEWNSSFAHCAPSTPRAFLYAVRQCLEGIIIVSHGLDFMHSHNIAHLDISRSNILTNCFGAYAYIDFELSRRFPPTFSSDAPIPTICCPRGTEIPPEAERGDATCPFKTDIWALGVTLLRACKAAGFEIPGLVPFIQPMLNESPRNRPSTRVLLHHFDQIFMLDKGRERDREKSSTPMYTKRQSIAIPTR</sequence>
<dbReference type="GO" id="GO:0004674">
    <property type="term" value="F:protein serine/threonine kinase activity"/>
    <property type="evidence" value="ECO:0007669"/>
    <property type="project" value="TreeGrafter"/>
</dbReference>
<feature type="region of interest" description="Disordered" evidence="5">
    <location>
        <begin position="256"/>
        <end position="279"/>
    </location>
</feature>
<feature type="domain" description="Protein kinase" evidence="6">
    <location>
        <begin position="1"/>
        <end position="279"/>
    </location>
</feature>
<dbReference type="SMART" id="SM00220">
    <property type="entry name" value="S_TKc"/>
    <property type="match status" value="1"/>
</dbReference>
<keyword evidence="8" id="KW-1185">Reference proteome</keyword>
<evidence type="ECO:0000256" key="2">
    <source>
        <dbReference type="ARBA" id="ARBA00022741"/>
    </source>
</evidence>
<keyword evidence="2" id="KW-0547">Nucleotide-binding</keyword>
<dbReference type="Gene3D" id="1.10.510.10">
    <property type="entry name" value="Transferase(Phosphotransferase) domain 1"/>
    <property type="match status" value="1"/>
</dbReference>
<proteinExistence type="predicted"/>
<dbReference type="GO" id="GO:0005524">
    <property type="term" value="F:ATP binding"/>
    <property type="evidence" value="ECO:0007669"/>
    <property type="project" value="UniProtKB-KW"/>
</dbReference>
<dbReference type="PROSITE" id="PS50011">
    <property type="entry name" value="PROTEIN_KINASE_DOM"/>
    <property type="match status" value="1"/>
</dbReference>
<feature type="region of interest" description="Disordered" evidence="5">
    <location>
        <begin position="1"/>
        <end position="24"/>
    </location>
</feature>
<dbReference type="Pfam" id="PF00069">
    <property type="entry name" value="Pkinase"/>
    <property type="match status" value="1"/>
</dbReference>
<evidence type="ECO:0000256" key="5">
    <source>
        <dbReference type="SAM" id="MobiDB-lite"/>
    </source>
</evidence>
<evidence type="ECO:0000256" key="1">
    <source>
        <dbReference type="ARBA" id="ARBA00022679"/>
    </source>
</evidence>
<protein>
    <recommendedName>
        <fullName evidence="6">Protein kinase domain-containing protein</fullName>
    </recommendedName>
</protein>
<accession>A0AAV5AF15</accession>
<dbReference type="PANTHER" id="PTHR43289:SF6">
    <property type="entry name" value="SERINE_THREONINE-PROTEIN KINASE NEKL-3"/>
    <property type="match status" value="1"/>
</dbReference>
<keyword evidence="4" id="KW-0067">ATP-binding</keyword>
<evidence type="ECO:0000256" key="4">
    <source>
        <dbReference type="ARBA" id="ARBA00022840"/>
    </source>
</evidence>
<evidence type="ECO:0000259" key="6">
    <source>
        <dbReference type="PROSITE" id="PS50011"/>
    </source>
</evidence>
<comment type="caution">
    <text evidence="7">The sequence shown here is derived from an EMBL/GenBank/DDBJ whole genome shotgun (WGS) entry which is preliminary data.</text>
</comment>
<dbReference type="InterPro" id="IPR000719">
    <property type="entry name" value="Prot_kinase_dom"/>
</dbReference>